<dbReference type="RefSeq" id="WP_131585394.1">
    <property type="nucleotide sequence ID" value="NZ_SJZJ01000031.1"/>
</dbReference>
<organism evidence="1 2">
    <name type="scientific">Nocardioides jejuensis</name>
    <dbReference type="NCBI Taxonomy" id="2502782"/>
    <lineage>
        <taxon>Bacteria</taxon>
        <taxon>Bacillati</taxon>
        <taxon>Actinomycetota</taxon>
        <taxon>Actinomycetes</taxon>
        <taxon>Propionibacteriales</taxon>
        <taxon>Nocardioidaceae</taxon>
        <taxon>Nocardioides</taxon>
    </lineage>
</organism>
<dbReference type="AlphaFoldDB" id="A0A4R1BWI9"/>
<evidence type="ECO:0000313" key="2">
    <source>
        <dbReference type="Proteomes" id="UP000295453"/>
    </source>
</evidence>
<proteinExistence type="predicted"/>
<evidence type="ECO:0000313" key="1">
    <source>
        <dbReference type="EMBL" id="TCJ21645.1"/>
    </source>
</evidence>
<protein>
    <submittedName>
        <fullName evidence="1">Uncharacterized protein</fullName>
    </submittedName>
</protein>
<sequence length="149" mass="16304">MASPETVEKVRAAILATYRDRDVATRATNAELIAAAGVSHKSFYRVKQDHPEIVTLLADVEAVFLGRPVSPEEDESADPLKRNPRAAAEELLSVVAALTDVVEQQKVRIRDLERALAYATDPGFADYPAPPDLAIARARRSRRDRSSGP</sequence>
<dbReference type="OrthoDB" id="4709704at2"/>
<name>A0A4R1BWI9_9ACTN</name>
<comment type="caution">
    <text evidence="1">The sequence shown here is derived from an EMBL/GenBank/DDBJ whole genome shotgun (WGS) entry which is preliminary data.</text>
</comment>
<gene>
    <name evidence="1" type="ORF">EPD65_14550</name>
</gene>
<reference evidence="1 2" key="1">
    <citation type="submission" date="2019-03" db="EMBL/GenBank/DDBJ databases">
        <authorList>
            <person name="Kim M.K.M."/>
        </authorList>
    </citation>
    <scope>NUCLEOTIDE SEQUENCE [LARGE SCALE GENOMIC DNA]</scope>
    <source>
        <strain evidence="1 2">18JY15-6</strain>
    </source>
</reference>
<accession>A0A4R1BWI9</accession>
<keyword evidence="2" id="KW-1185">Reference proteome</keyword>
<dbReference type="Proteomes" id="UP000295453">
    <property type="component" value="Unassembled WGS sequence"/>
</dbReference>
<dbReference type="EMBL" id="SJZJ01000031">
    <property type="protein sequence ID" value="TCJ21645.1"/>
    <property type="molecule type" value="Genomic_DNA"/>
</dbReference>